<name>A0A0E9XPF4_ANGAN</name>
<proteinExistence type="predicted"/>
<sequence length="30" mass="3563">MTPIRIEMFHCRIKVITQNNFVLICSDPSR</sequence>
<dbReference type="AlphaFoldDB" id="A0A0E9XPF4"/>
<organism evidence="1">
    <name type="scientific">Anguilla anguilla</name>
    <name type="common">European freshwater eel</name>
    <name type="synonym">Muraena anguilla</name>
    <dbReference type="NCBI Taxonomy" id="7936"/>
    <lineage>
        <taxon>Eukaryota</taxon>
        <taxon>Metazoa</taxon>
        <taxon>Chordata</taxon>
        <taxon>Craniata</taxon>
        <taxon>Vertebrata</taxon>
        <taxon>Euteleostomi</taxon>
        <taxon>Actinopterygii</taxon>
        <taxon>Neopterygii</taxon>
        <taxon>Teleostei</taxon>
        <taxon>Anguilliformes</taxon>
        <taxon>Anguillidae</taxon>
        <taxon>Anguilla</taxon>
    </lineage>
</organism>
<dbReference type="EMBL" id="GBXM01004989">
    <property type="protein sequence ID" value="JAI03589.1"/>
    <property type="molecule type" value="Transcribed_RNA"/>
</dbReference>
<protein>
    <submittedName>
        <fullName evidence="1">Uncharacterized protein</fullName>
    </submittedName>
</protein>
<reference evidence="1" key="1">
    <citation type="submission" date="2014-11" db="EMBL/GenBank/DDBJ databases">
        <authorList>
            <person name="Amaro Gonzalez C."/>
        </authorList>
    </citation>
    <scope>NUCLEOTIDE SEQUENCE</scope>
</reference>
<accession>A0A0E9XPF4</accession>
<evidence type="ECO:0000313" key="1">
    <source>
        <dbReference type="EMBL" id="JAI03589.1"/>
    </source>
</evidence>
<reference evidence="1" key="2">
    <citation type="journal article" date="2015" name="Fish Shellfish Immunol.">
        <title>Early steps in the European eel (Anguilla anguilla)-Vibrio vulnificus interaction in the gills: Role of the RtxA13 toxin.</title>
        <authorList>
            <person name="Callol A."/>
            <person name="Pajuelo D."/>
            <person name="Ebbesson L."/>
            <person name="Teles M."/>
            <person name="MacKenzie S."/>
            <person name="Amaro C."/>
        </authorList>
    </citation>
    <scope>NUCLEOTIDE SEQUENCE</scope>
</reference>